<dbReference type="PANTHER" id="PTHR43399">
    <property type="entry name" value="SUBTILISIN-RELATED"/>
    <property type="match status" value="1"/>
</dbReference>
<keyword evidence="4 6" id="KW-0720">Serine protease</keyword>
<dbReference type="PROSITE" id="PS00137">
    <property type="entry name" value="SUBTILASE_HIS"/>
    <property type="match status" value="1"/>
</dbReference>
<feature type="active site" description="Charge relay system" evidence="5 6">
    <location>
        <position position="239"/>
    </location>
</feature>
<gene>
    <name evidence="11" type="ORF">SAMN04489730_8162</name>
</gene>
<dbReference type="InterPro" id="IPR023827">
    <property type="entry name" value="Peptidase_S8_Asp-AS"/>
</dbReference>
<dbReference type="SUPFAM" id="SSF52743">
    <property type="entry name" value="Subtilisin-like"/>
    <property type="match status" value="1"/>
</dbReference>
<evidence type="ECO:0000313" key="12">
    <source>
        <dbReference type="Proteomes" id="UP000182740"/>
    </source>
</evidence>
<dbReference type="PROSITE" id="PS00138">
    <property type="entry name" value="SUBTILASE_SER"/>
    <property type="match status" value="1"/>
</dbReference>
<evidence type="ECO:0000256" key="6">
    <source>
        <dbReference type="PROSITE-ProRule" id="PRU01240"/>
    </source>
</evidence>
<feature type="domain" description="Peptidase S8/S53" evidence="10">
    <location>
        <begin position="198"/>
        <end position="452"/>
    </location>
</feature>
<dbReference type="InterPro" id="IPR036852">
    <property type="entry name" value="Peptidase_S8/S53_dom_sf"/>
</dbReference>
<dbReference type="PROSITE" id="PS51892">
    <property type="entry name" value="SUBTILASE"/>
    <property type="match status" value="1"/>
</dbReference>
<dbReference type="InterPro" id="IPR015500">
    <property type="entry name" value="Peptidase_S8_subtilisin-rel"/>
</dbReference>
<keyword evidence="3 6" id="KW-0378">Hydrolase</keyword>
<dbReference type="GO" id="GO:0004252">
    <property type="term" value="F:serine-type endopeptidase activity"/>
    <property type="evidence" value="ECO:0007669"/>
    <property type="project" value="UniProtKB-UniRule"/>
</dbReference>
<dbReference type="Pfam" id="PF00082">
    <property type="entry name" value="Peptidase_S8"/>
    <property type="match status" value="1"/>
</dbReference>
<organism evidence="11 12">
    <name type="scientific">Amycolatopsis australiensis</name>
    <dbReference type="NCBI Taxonomy" id="546364"/>
    <lineage>
        <taxon>Bacteria</taxon>
        <taxon>Bacillati</taxon>
        <taxon>Actinomycetota</taxon>
        <taxon>Actinomycetes</taxon>
        <taxon>Pseudonocardiales</taxon>
        <taxon>Pseudonocardiaceae</taxon>
        <taxon>Amycolatopsis</taxon>
    </lineage>
</organism>
<feature type="region of interest" description="Disordered" evidence="8">
    <location>
        <begin position="366"/>
        <end position="386"/>
    </location>
</feature>
<feature type="active site" description="Charge relay system" evidence="5 6">
    <location>
        <position position="416"/>
    </location>
</feature>
<dbReference type="Proteomes" id="UP000182740">
    <property type="component" value="Unassembled WGS sequence"/>
</dbReference>
<evidence type="ECO:0000259" key="10">
    <source>
        <dbReference type="Pfam" id="PF00082"/>
    </source>
</evidence>
<feature type="signal peptide" evidence="9">
    <location>
        <begin position="1"/>
        <end position="25"/>
    </location>
</feature>
<evidence type="ECO:0000256" key="5">
    <source>
        <dbReference type="PIRSR" id="PIRSR615500-1"/>
    </source>
</evidence>
<dbReference type="EMBL" id="FPJG01000006">
    <property type="protein sequence ID" value="SFW91779.1"/>
    <property type="molecule type" value="Genomic_DNA"/>
</dbReference>
<sequence>MKRPIAAIIAAALAAGVLGAPEAAAAESPVAAPDRITLITGDQVLVSGRDVRVLPARRDRPVPFQQYTRRGDEYVVPGDAAMLVKAGRLDEQLFNVTGLLRQGYDDARTPHVPLLVRQAGPAVAARTGVAARPSGLGYTALDEPKPGAAAFWNRLTTAPATLAQDNSKVWLNAKVHASLDQSVPQIGAPAAWQAGLTGRGIQVAVLDSGVATGHPDLAGRVTLSKDFTGKGSVEDGAGHGTHVASTIAGSGAASGGKYKGVAPDATLAVGKVLNDSGDGTFDEVLAGMQWAVTEAHARVVNMSLGGGPSDGTDPVSEAVNTLTRQYGTLFVIAAGNLGQDESVATPAAADAALAVASVSKKDVLSGFSSRGPRLGDGAAKPDVAAPGESITAARPAGVPPAGDPVGDGYQTLSGTSMATPHVAGSAAILAQQHPGWTADRLKAALTSTAVPVDAGPAAVGTGRVDVARATTTTVTATGSASAYLPWPNRGTAKKATVTWYNSGATPVTLTLASSLESVAFPPAVTVPAGGSTPVELTFTARDGHPGTFTGVLTARGDGVSTRTALSMRQEGEMYDLTIGLVNREGKPWTTTGYPPVTIFDLDTGAVTNGEPGTYRLPRGRYVVNSVIETPRPGQEPSYSFITHPELVLDHAVTQTLDARDGHPVSLEPDNPAARGGPHTVERLSRVAACACVFAARMDLDPRFQPAFAATVPGTASPTFAFSQERRATEPDLELTADDGTPFAVRGSWLGAAAPAGKTTLPVVFGGTGTPEDLAKIDAHGKLVVVELPLGTSVGEAYQRLSNVQRAGAKLGLVGLSGGTAGPTVLGGGPDLTLPAIWSGQSVTAQRFTELAKTGHASATVVSRPSPDFRYELADGAQQRVTAPREQRPKTRDLAEVRTAYHDNAPGEVRYVAAHEFFGRMVGYGYTEPVAAQQERVEYFSPGKWETVWTAGFRGELTEHLDVTAGRKYRLAWNKAVAGPSLRGLIVTYSGEPPRPWAWRKNGVFDLWLPMFGDAAGRPRKPDSAAGDTGSVSLARDGVAIPVEPTGEPTLATIPVPDADGAYRLTAEVHRHTAWWPLWTDVSAEWAFRSSAAAEGKALPLLTARFDPATDLRNTAPAGRVVTFPAYVERQGGGAGSSLAVETSTDDGRTWQPAPVIRLGDHWTVVVRNPASGYVSLRASAADESGNTVRQTVIRAYGVG</sequence>
<proteinExistence type="inferred from homology"/>
<evidence type="ECO:0000256" key="7">
    <source>
        <dbReference type="RuleBase" id="RU003355"/>
    </source>
</evidence>
<keyword evidence="9" id="KW-0732">Signal</keyword>
<dbReference type="Gene3D" id="3.40.50.200">
    <property type="entry name" value="Peptidase S8/S53 domain"/>
    <property type="match status" value="1"/>
</dbReference>
<dbReference type="PANTHER" id="PTHR43399:SF4">
    <property type="entry name" value="CELL WALL-ASSOCIATED PROTEASE"/>
    <property type="match status" value="1"/>
</dbReference>
<reference evidence="12" key="1">
    <citation type="submission" date="2016-11" db="EMBL/GenBank/DDBJ databases">
        <authorList>
            <person name="Varghese N."/>
            <person name="Submissions S."/>
        </authorList>
    </citation>
    <scope>NUCLEOTIDE SEQUENCE [LARGE SCALE GENOMIC DNA]</scope>
    <source>
        <strain evidence="12">DSM 44671</strain>
    </source>
</reference>
<feature type="active site" description="Charge relay system" evidence="5 6">
    <location>
        <position position="207"/>
    </location>
</feature>
<dbReference type="InterPro" id="IPR000209">
    <property type="entry name" value="Peptidase_S8/S53_dom"/>
</dbReference>
<evidence type="ECO:0000256" key="1">
    <source>
        <dbReference type="ARBA" id="ARBA00011073"/>
    </source>
</evidence>
<evidence type="ECO:0000256" key="8">
    <source>
        <dbReference type="SAM" id="MobiDB-lite"/>
    </source>
</evidence>
<evidence type="ECO:0000256" key="3">
    <source>
        <dbReference type="ARBA" id="ARBA00022801"/>
    </source>
</evidence>
<evidence type="ECO:0000313" key="11">
    <source>
        <dbReference type="EMBL" id="SFW91779.1"/>
    </source>
</evidence>
<accession>A0A1K1T5B8</accession>
<keyword evidence="2 6" id="KW-0645">Protease</keyword>
<feature type="chain" id="PRO_5012091792" evidence="9">
    <location>
        <begin position="26"/>
        <end position="1199"/>
    </location>
</feature>
<dbReference type="InterPro" id="IPR022398">
    <property type="entry name" value="Peptidase_S8_His-AS"/>
</dbReference>
<evidence type="ECO:0000256" key="4">
    <source>
        <dbReference type="ARBA" id="ARBA00022825"/>
    </source>
</evidence>
<dbReference type="InterPro" id="IPR023828">
    <property type="entry name" value="Peptidase_S8_Ser-AS"/>
</dbReference>
<dbReference type="PRINTS" id="PR00723">
    <property type="entry name" value="SUBTILISIN"/>
</dbReference>
<dbReference type="GO" id="GO:0006508">
    <property type="term" value="P:proteolysis"/>
    <property type="evidence" value="ECO:0007669"/>
    <property type="project" value="UniProtKB-KW"/>
</dbReference>
<dbReference type="Gene3D" id="3.50.30.30">
    <property type="match status" value="1"/>
</dbReference>
<dbReference type="PROSITE" id="PS00136">
    <property type="entry name" value="SUBTILASE_ASP"/>
    <property type="match status" value="1"/>
</dbReference>
<evidence type="ECO:0000256" key="9">
    <source>
        <dbReference type="SAM" id="SignalP"/>
    </source>
</evidence>
<protein>
    <submittedName>
        <fullName evidence="11">Serine protease, subtilisin family</fullName>
    </submittedName>
</protein>
<dbReference type="AlphaFoldDB" id="A0A1K1T5B8"/>
<dbReference type="STRING" id="546364.SAMN04489730_8162"/>
<name>A0A1K1T5B8_9PSEU</name>
<keyword evidence="12" id="KW-1185">Reference proteome</keyword>
<evidence type="ECO:0000256" key="2">
    <source>
        <dbReference type="ARBA" id="ARBA00022670"/>
    </source>
</evidence>
<comment type="similarity">
    <text evidence="1 6 7">Belongs to the peptidase S8 family.</text>
</comment>
<dbReference type="InterPro" id="IPR051048">
    <property type="entry name" value="Peptidase_S8/S53_subtilisin"/>
</dbReference>
<dbReference type="RefSeq" id="WP_084743146.1">
    <property type="nucleotide sequence ID" value="NZ_FPJG01000006.1"/>
</dbReference>